<name>A0A1Z5HVF6_9FIRM</name>
<dbReference type="Proteomes" id="UP000197032">
    <property type="component" value="Unassembled WGS sequence"/>
</dbReference>
<gene>
    <name evidence="2" type="ORF">KKC1_25130</name>
</gene>
<evidence type="ECO:0000313" key="3">
    <source>
        <dbReference type="Proteomes" id="UP000197032"/>
    </source>
</evidence>
<dbReference type="PANTHER" id="PTHR34404:SF2">
    <property type="entry name" value="CONSERVED SERINE RICH PROTEIN"/>
    <property type="match status" value="1"/>
</dbReference>
<evidence type="ECO:0000313" key="2">
    <source>
        <dbReference type="EMBL" id="GAW93378.1"/>
    </source>
</evidence>
<dbReference type="RefSeq" id="WP_088554530.1">
    <property type="nucleotide sequence ID" value="NZ_BDGJ01000126.1"/>
</dbReference>
<dbReference type="NCBIfam" id="TIGR02605">
    <property type="entry name" value="CxxC_CxxC_SSSS"/>
    <property type="match status" value="1"/>
</dbReference>
<dbReference type="AlphaFoldDB" id="A0A1Z5HVF6"/>
<sequence length="79" mass="9112">MPTYDYRCQKCGVFEYTQNITEPALEKCPHCGQEVKRLISRNVNVLYKAGGFHITDYRSKDYKEQAKKEEKSSSDAKAS</sequence>
<keyword evidence="3" id="KW-1185">Reference proteome</keyword>
<comment type="caution">
    <text evidence="2">The sequence shown here is derived from an EMBL/GenBank/DDBJ whole genome shotgun (WGS) entry which is preliminary data.</text>
</comment>
<dbReference type="EMBL" id="BDGJ01000126">
    <property type="protein sequence ID" value="GAW93378.1"/>
    <property type="molecule type" value="Genomic_DNA"/>
</dbReference>
<dbReference type="OrthoDB" id="9813321at2"/>
<reference evidence="3" key="1">
    <citation type="journal article" date="2017" name="Appl. Environ. Microbiol.">
        <title>Genomic analysis of Calderihabitans maritimus KKC1, a thermophilic hydrogenogenic carboxydotrophic bacterium isolated from marine sediment.</title>
        <authorList>
            <person name="Omae K."/>
            <person name="Yoneda Y."/>
            <person name="Fukuyama Y."/>
            <person name="Yoshida T."/>
            <person name="Sako Y."/>
        </authorList>
    </citation>
    <scope>NUCLEOTIDE SEQUENCE [LARGE SCALE GENOMIC DNA]</scope>
    <source>
        <strain evidence="3">KKC1</strain>
    </source>
</reference>
<evidence type="ECO:0000259" key="1">
    <source>
        <dbReference type="SMART" id="SM00834"/>
    </source>
</evidence>
<dbReference type="InterPro" id="IPR013429">
    <property type="entry name" value="Regulatory_FmdB_Zinc_ribbon"/>
</dbReference>
<accession>A0A1Z5HVF6</accession>
<feature type="domain" description="Putative regulatory protein FmdB zinc ribbon" evidence="1">
    <location>
        <begin position="1"/>
        <end position="40"/>
    </location>
</feature>
<protein>
    <recommendedName>
        <fullName evidence="1">Putative regulatory protein FmdB zinc ribbon domain-containing protein</fullName>
    </recommendedName>
</protein>
<dbReference type="Pfam" id="PF09723">
    <property type="entry name" value="Zn_ribbon_8"/>
    <property type="match status" value="1"/>
</dbReference>
<dbReference type="SMART" id="SM00834">
    <property type="entry name" value="CxxC_CXXC_SSSS"/>
    <property type="match status" value="1"/>
</dbReference>
<dbReference type="PANTHER" id="PTHR34404">
    <property type="entry name" value="REGULATORY PROTEIN, FMDB FAMILY"/>
    <property type="match status" value="1"/>
</dbReference>
<proteinExistence type="predicted"/>
<organism evidence="2 3">
    <name type="scientific">Calderihabitans maritimus</name>
    <dbReference type="NCBI Taxonomy" id="1246530"/>
    <lineage>
        <taxon>Bacteria</taxon>
        <taxon>Bacillati</taxon>
        <taxon>Bacillota</taxon>
        <taxon>Clostridia</taxon>
        <taxon>Neomoorellales</taxon>
        <taxon>Calderihabitantaceae</taxon>
        <taxon>Calderihabitans</taxon>
    </lineage>
</organism>